<dbReference type="NCBIfam" id="TIGR01777">
    <property type="entry name" value="yfcH"/>
    <property type="match status" value="1"/>
</dbReference>
<dbReference type="InterPro" id="IPR013549">
    <property type="entry name" value="DUF1731"/>
</dbReference>
<dbReference type="InterPro" id="IPR010099">
    <property type="entry name" value="SDR39U1"/>
</dbReference>
<evidence type="ECO:0000313" key="4">
    <source>
        <dbReference type="EMBL" id="XCM36669.1"/>
    </source>
</evidence>
<gene>
    <name evidence="4" type="ORF">ABWT76_005442</name>
</gene>
<proteinExistence type="inferred from homology"/>
<dbReference type="CDD" id="cd05242">
    <property type="entry name" value="SDR_a8"/>
    <property type="match status" value="1"/>
</dbReference>
<dbReference type="Pfam" id="PF08338">
    <property type="entry name" value="DUF1731"/>
    <property type="match status" value="1"/>
</dbReference>
<evidence type="ECO:0000259" key="3">
    <source>
        <dbReference type="Pfam" id="PF08338"/>
    </source>
</evidence>
<dbReference type="PANTHER" id="PTHR11092:SF0">
    <property type="entry name" value="EPIMERASE FAMILY PROTEIN SDR39U1"/>
    <property type="match status" value="1"/>
</dbReference>
<dbReference type="EMBL" id="CP159837">
    <property type="protein sequence ID" value="XCM36669.1"/>
    <property type="molecule type" value="Genomic_DNA"/>
</dbReference>
<dbReference type="Pfam" id="PF01370">
    <property type="entry name" value="Epimerase"/>
    <property type="match status" value="1"/>
</dbReference>
<evidence type="ECO:0000256" key="1">
    <source>
        <dbReference type="ARBA" id="ARBA00009353"/>
    </source>
</evidence>
<evidence type="ECO:0000259" key="2">
    <source>
        <dbReference type="Pfam" id="PF01370"/>
    </source>
</evidence>
<name>A0AAU8JDU2_9CYAN</name>
<accession>A0AAU8JDU2</accession>
<dbReference type="InterPro" id="IPR036291">
    <property type="entry name" value="NAD(P)-bd_dom_sf"/>
</dbReference>
<dbReference type="RefSeq" id="WP_054466691.1">
    <property type="nucleotide sequence ID" value="NZ_CP159837.1"/>
</dbReference>
<sequence length="308" mass="33510">MKVAITGATGFVGTRLVEKLHGQGDRLVVLTRNRDRALRVFPSKNFPNVEFVTYTPQQSGEWQGAIAGCDAVVNLAGAAIAEERWTAQRKQEILNSRKLGTQKIVEAIAKASPQPKVLVNASAIGYYGTSETATFDETSNPGNDFLAQVCQDWENEAQKVKETGTRLVIIRTGIVLGMGGALAKMLTPFQLFAGGPIGSGRQWFSWIHRDDLVSLIMASLQRSDLAGVYNGTAPNPVRMNELCQGLGQVMHRPSWLPVPDFALQLLLGDGAKVVLEGQKVLPQRTLASGFEYQYPGLKSALEEILSSR</sequence>
<feature type="domain" description="DUF1731" evidence="3">
    <location>
        <begin position="258"/>
        <end position="304"/>
    </location>
</feature>
<dbReference type="PANTHER" id="PTHR11092">
    <property type="entry name" value="SUGAR NUCLEOTIDE EPIMERASE RELATED"/>
    <property type="match status" value="1"/>
</dbReference>
<dbReference type="InterPro" id="IPR001509">
    <property type="entry name" value="Epimerase_deHydtase"/>
</dbReference>
<protein>
    <submittedName>
        <fullName evidence="4">TIGR01777 family oxidoreductase</fullName>
    </submittedName>
</protein>
<comment type="similarity">
    <text evidence="1">Belongs to the NAD(P)-dependent epimerase/dehydratase family. SDR39U1 subfamily.</text>
</comment>
<feature type="domain" description="NAD-dependent epimerase/dehydratase" evidence="2">
    <location>
        <begin position="3"/>
        <end position="229"/>
    </location>
</feature>
<dbReference type="AlphaFoldDB" id="A0AAU8JDU2"/>
<dbReference type="SUPFAM" id="SSF51735">
    <property type="entry name" value="NAD(P)-binding Rossmann-fold domains"/>
    <property type="match status" value="1"/>
</dbReference>
<dbReference type="Gene3D" id="3.40.50.720">
    <property type="entry name" value="NAD(P)-binding Rossmann-like Domain"/>
    <property type="match status" value="1"/>
</dbReference>
<organism evidence="4">
    <name type="scientific">Planktothricoides raciborskii GIHE-MW2</name>
    <dbReference type="NCBI Taxonomy" id="2792601"/>
    <lineage>
        <taxon>Bacteria</taxon>
        <taxon>Bacillati</taxon>
        <taxon>Cyanobacteriota</taxon>
        <taxon>Cyanophyceae</taxon>
        <taxon>Oscillatoriophycideae</taxon>
        <taxon>Oscillatoriales</taxon>
        <taxon>Oscillatoriaceae</taxon>
        <taxon>Planktothricoides</taxon>
    </lineage>
</organism>
<reference evidence="4" key="1">
    <citation type="submission" date="2024-07" db="EMBL/GenBank/DDBJ databases">
        <authorList>
            <person name="Kim Y.J."/>
            <person name="Jeong J.Y."/>
        </authorList>
    </citation>
    <scope>NUCLEOTIDE SEQUENCE</scope>
    <source>
        <strain evidence="4">GIHE-MW2</strain>
    </source>
</reference>